<gene>
    <name evidence="1" type="ORF">HNR57_005433</name>
</gene>
<dbReference type="RefSeq" id="WP_184563650.1">
    <property type="nucleotide sequence ID" value="NZ_BAAARS010000023.1"/>
</dbReference>
<comment type="caution">
    <text evidence="1">The sequence shown here is derived from an EMBL/GenBank/DDBJ whole genome shotgun (WGS) entry which is preliminary data.</text>
</comment>
<evidence type="ECO:0000313" key="2">
    <source>
        <dbReference type="Proteomes" id="UP000591537"/>
    </source>
</evidence>
<dbReference type="Proteomes" id="UP000591537">
    <property type="component" value="Unassembled WGS sequence"/>
</dbReference>
<name>A0A7W9WKD9_9ACTN</name>
<reference evidence="1 2" key="1">
    <citation type="submission" date="2020-08" db="EMBL/GenBank/DDBJ databases">
        <title>Genomic Encyclopedia of Type Strains, Phase IV (KMG-IV): sequencing the most valuable type-strain genomes for metagenomic binning, comparative biology and taxonomic classification.</title>
        <authorList>
            <person name="Goeker M."/>
        </authorList>
    </citation>
    <scope>NUCLEOTIDE SEQUENCE [LARGE SCALE GENOMIC DNA]</scope>
    <source>
        <strain evidence="1 2">DSM 43350</strain>
    </source>
</reference>
<proteinExistence type="predicted"/>
<accession>A0A7W9WKD9</accession>
<dbReference type="AlphaFoldDB" id="A0A7W9WKD9"/>
<keyword evidence="2" id="KW-1185">Reference proteome</keyword>
<evidence type="ECO:0000313" key="1">
    <source>
        <dbReference type="EMBL" id="MBB6079490.1"/>
    </source>
</evidence>
<sequence>MANIPPLPSGLRLDICTAPQRRLRALLALGMFNHGPTSLWPRHVSLADITRCTLVVSPATTLW</sequence>
<organism evidence="1 2">
    <name type="scientific">Streptomyces paradoxus</name>
    <dbReference type="NCBI Taxonomy" id="66375"/>
    <lineage>
        <taxon>Bacteria</taxon>
        <taxon>Bacillati</taxon>
        <taxon>Actinomycetota</taxon>
        <taxon>Actinomycetes</taxon>
        <taxon>Kitasatosporales</taxon>
        <taxon>Streptomycetaceae</taxon>
        <taxon>Streptomyces</taxon>
    </lineage>
</organism>
<dbReference type="EMBL" id="JACHGV010000008">
    <property type="protein sequence ID" value="MBB6079490.1"/>
    <property type="molecule type" value="Genomic_DNA"/>
</dbReference>
<protein>
    <submittedName>
        <fullName evidence="1">Uncharacterized protein</fullName>
    </submittedName>
</protein>